<accession>A0A6C0B6A8</accession>
<dbReference type="AlphaFoldDB" id="A0A6C0B6A8"/>
<sequence length="88" mass="10453">MKLRNGKIYNPFENRCITTKKYTRNCLICSLDYKKGDHITSCGVNNIYLHSFHINCLSIIKKYNYNKLFKCPYCNIIITTPLKKYSYI</sequence>
<dbReference type="InterPro" id="IPR013083">
    <property type="entry name" value="Znf_RING/FYVE/PHD"/>
</dbReference>
<name>A0A6C0B6A8_9ZZZZ</name>
<reference evidence="1" key="1">
    <citation type="journal article" date="2020" name="Nature">
        <title>Giant virus diversity and host interactions through global metagenomics.</title>
        <authorList>
            <person name="Schulz F."/>
            <person name="Roux S."/>
            <person name="Paez-Espino D."/>
            <person name="Jungbluth S."/>
            <person name="Walsh D.A."/>
            <person name="Denef V.J."/>
            <person name="McMahon K.D."/>
            <person name="Konstantinidis K.T."/>
            <person name="Eloe-Fadrosh E.A."/>
            <person name="Kyrpides N.C."/>
            <person name="Woyke T."/>
        </authorList>
    </citation>
    <scope>NUCLEOTIDE SEQUENCE</scope>
    <source>
        <strain evidence="1">GVMAG-M-3300009422-16</strain>
    </source>
</reference>
<evidence type="ECO:0000313" key="1">
    <source>
        <dbReference type="EMBL" id="QHS87013.1"/>
    </source>
</evidence>
<dbReference type="EMBL" id="MN739072">
    <property type="protein sequence ID" value="QHS87013.1"/>
    <property type="molecule type" value="Genomic_DNA"/>
</dbReference>
<organism evidence="1">
    <name type="scientific">viral metagenome</name>
    <dbReference type="NCBI Taxonomy" id="1070528"/>
    <lineage>
        <taxon>unclassified sequences</taxon>
        <taxon>metagenomes</taxon>
        <taxon>organismal metagenomes</taxon>
    </lineage>
</organism>
<evidence type="ECO:0008006" key="2">
    <source>
        <dbReference type="Google" id="ProtNLM"/>
    </source>
</evidence>
<proteinExistence type="predicted"/>
<protein>
    <recommendedName>
        <fullName evidence="2">RING-type domain-containing protein</fullName>
    </recommendedName>
</protein>
<dbReference type="SUPFAM" id="SSF57850">
    <property type="entry name" value="RING/U-box"/>
    <property type="match status" value="1"/>
</dbReference>
<dbReference type="Gene3D" id="3.30.40.10">
    <property type="entry name" value="Zinc/RING finger domain, C3HC4 (zinc finger)"/>
    <property type="match status" value="1"/>
</dbReference>